<evidence type="ECO:0000313" key="14">
    <source>
        <dbReference type="Proteomes" id="UP000186156"/>
    </source>
</evidence>
<evidence type="ECO:0000256" key="1">
    <source>
        <dbReference type="ARBA" id="ARBA00007587"/>
    </source>
</evidence>
<keyword evidence="6 8" id="KW-0418">Kinase</keyword>
<feature type="binding site" evidence="8">
    <location>
        <position position="146"/>
    </location>
    <ligand>
        <name>Zn(2+)</name>
        <dbReference type="ChEBI" id="CHEBI:29105"/>
    </ligand>
</feature>
<dbReference type="PANTHER" id="PTHR11441">
    <property type="entry name" value="THYMIDINE KINASE"/>
    <property type="match status" value="1"/>
</dbReference>
<evidence type="ECO:0000256" key="4">
    <source>
        <dbReference type="ARBA" id="ARBA00022679"/>
    </source>
</evidence>
<dbReference type="EC" id="2.7.1.21" evidence="2 8"/>
<dbReference type="InterPro" id="IPR020633">
    <property type="entry name" value="Thymidine_kinase_CS"/>
</dbReference>
<comment type="subunit">
    <text evidence="8">Homotetramer.</text>
</comment>
<evidence type="ECO:0000256" key="7">
    <source>
        <dbReference type="ARBA" id="ARBA00022840"/>
    </source>
</evidence>
<dbReference type="HAMAP" id="MF_00124">
    <property type="entry name" value="Thymidine_kinase"/>
    <property type="match status" value="1"/>
</dbReference>
<evidence type="ECO:0000256" key="12">
    <source>
        <dbReference type="RuleBase" id="RU004165"/>
    </source>
</evidence>
<dbReference type="PANTHER" id="PTHR11441:SF0">
    <property type="entry name" value="THYMIDINE KINASE, CYTOSOLIC"/>
    <property type="match status" value="1"/>
</dbReference>
<dbReference type="OrthoDB" id="9781579at2"/>
<dbReference type="Gene3D" id="3.30.60.20">
    <property type="match status" value="1"/>
</dbReference>
<proteinExistence type="inferred from homology"/>
<gene>
    <name evidence="8" type="primary">tdk</name>
    <name evidence="13" type="ORF">SAMN05421799_10564</name>
</gene>
<evidence type="ECO:0000256" key="6">
    <source>
        <dbReference type="ARBA" id="ARBA00022777"/>
    </source>
</evidence>
<comment type="caution">
    <text evidence="8">Lacks conserved residue(s) required for the propagation of feature annotation.</text>
</comment>
<feature type="active site" description="Proton acceptor" evidence="8 9">
    <location>
        <position position="84"/>
    </location>
</feature>
<dbReference type="GO" id="GO:0005524">
    <property type="term" value="F:ATP binding"/>
    <property type="evidence" value="ECO:0007669"/>
    <property type="project" value="UniProtKB-UniRule"/>
</dbReference>
<name>A0A1N7MDF6_9BACL</name>
<sequence>MAKLYFRFGQMNASKSIQLLTVAHSYEEQGKKVALFTPAIDDRYGRGVIASRVGIAKRAVVVEEDTDLFERVRAQMPDCVLVDEVQFLRAYHVRQLARVADDLDIPVIMYGLLKDYRNRLFEGSEAAILWADRIEEIKTICAHPGCDRKATMILKVKDGRPVYEGEQIEVGGNDLYKSVCRKHYFHPDVEGLMRATGL</sequence>
<dbReference type="Pfam" id="PF00265">
    <property type="entry name" value="TK"/>
    <property type="match status" value="1"/>
</dbReference>
<dbReference type="GO" id="GO:0008270">
    <property type="term" value="F:zinc ion binding"/>
    <property type="evidence" value="ECO:0007669"/>
    <property type="project" value="UniProtKB-UniRule"/>
</dbReference>
<feature type="binding site" evidence="8">
    <location>
        <position position="180"/>
    </location>
    <ligand>
        <name>Zn(2+)</name>
        <dbReference type="ChEBI" id="CHEBI:29105"/>
    </ligand>
</feature>
<dbReference type="STRING" id="252246.SAMN05421799_10564"/>
<dbReference type="SUPFAM" id="SSF57716">
    <property type="entry name" value="Glucocorticoid receptor-like (DNA-binding domain)"/>
    <property type="match status" value="1"/>
</dbReference>
<evidence type="ECO:0000256" key="8">
    <source>
        <dbReference type="HAMAP-Rule" id="MF_00124"/>
    </source>
</evidence>
<keyword evidence="8" id="KW-0963">Cytoplasm</keyword>
<keyword evidence="7 8" id="KW-0067">ATP-binding</keyword>
<protein>
    <recommendedName>
        <fullName evidence="2 8">Thymidine kinase</fullName>
        <ecNumber evidence="2 8">2.7.1.21</ecNumber>
    </recommendedName>
</protein>
<feature type="binding site" evidence="8">
    <location>
        <begin position="83"/>
        <end position="86"/>
    </location>
    <ligand>
        <name>ATP</name>
        <dbReference type="ChEBI" id="CHEBI:30616"/>
    </ligand>
</feature>
<accession>A0A1N7MDF6</accession>
<keyword evidence="3 8" id="KW-0237">DNA synthesis</keyword>
<organism evidence="13 14">
    <name type="scientific">Alicyclobacillus vulcanalis</name>
    <dbReference type="NCBI Taxonomy" id="252246"/>
    <lineage>
        <taxon>Bacteria</taxon>
        <taxon>Bacillati</taxon>
        <taxon>Bacillota</taxon>
        <taxon>Bacilli</taxon>
        <taxon>Bacillales</taxon>
        <taxon>Alicyclobacillaceae</taxon>
        <taxon>Alicyclobacillus</taxon>
    </lineage>
</organism>
<evidence type="ECO:0000313" key="13">
    <source>
        <dbReference type="EMBL" id="SIS84077.1"/>
    </source>
</evidence>
<evidence type="ECO:0000256" key="2">
    <source>
        <dbReference type="ARBA" id="ARBA00012118"/>
    </source>
</evidence>
<dbReference type="EMBL" id="FTOO01000005">
    <property type="protein sequence ID" value="SIS84077.1"/>
    <property type="molecule type" value="Genomic_DNA"/>
</dbReference>
<dbReference type="GO" id="GO:0071897">
    <property type="term" value="P:DNA biosynthetic process"/>
    <property type="evidence" value="ECO:0007669"/>
    <property type="project" value="UniProtKB-KW"/>
</dbReference>
<dbReference type="SUPFAM" id="SSF52540">
    <property type="entry name" value="P-loop containing nucleoside triphosphate hydrolases"/>
    <property type="match status" value="1"/>
</dbReference>
<feature type="binding site" evidence="8">
    <location>
        <position position="141"/>
    </location>
    <ligand>
        <name>Zn(2+)</name>
        <dbReference type="ChEBI" id="CHEBI:29105"/>
    </ligand>
</feature>
<dbReference type="NCBIfam" id="NF003300">
    <property type="entry name" value="PRK04296.1-5"/>
    <property type="match status" value="1"/>
</dbReference>
<keyword evidence="8" id="KW-0862">Zinc</keyword>
<keyword evidence="8" id="KW-0479">Metal-binding</keyword>
<feature type="binding site" evidence="10">
    <location>
        <position position="176"/>
    </location>
    <ligand>
        <name>substrate</name>
    </ligand>
</feature>
<dbReference type="GO" id="GO:0004797">
    <property type="term" value="F:thymidine kinase activity"/>
    <property type="evidence" value="ECO:0007669"/>
    <property type="project" value="UniProtKB-UniRule"/>
</dbReference>
<dbReference type="PROSITE" id="PS00603">
    <property type="entry name" value="TK_CELLULAR_TYPE"/>
    <property type="match status" value="1"/>
</dbReference>
<keyword evidence="5 8" id="KW-0547">Nucleotide-binding</keyword>
<dbReference type="InterPro" id="IPR027417">
    <property type="entry name" value="P-loop_NTPase"/>
</dbReference>
<dbReference type="GO" id="GO:0005829">
    <property type="term" value="C:cytosol"/>
    <property type="evidence" value="ECO:0007669"/>
    <property type="project" value="TreeGrafter"/>
</dbReference>
<evidence type="ECO:0000256" key="3">
    <source>
        <dbReference type="ARBA" id="ARBA00022634"/>
    </source>
</evidence>
<feature type="binding site" evidence="8">
    <location>
        <position position="183"/>
    </location>
    <ligand>
        <name>Zn(2+)</name>
        <dbReference type="ChEBI" id="CHEBI:29105"/>
    </ligand>
</feature>
<dbReference type="Proteomes" id="UP000186156">
    <property type="component" value="Unassembled WGS sequence"/>
</dbReference>
<evidence type="ECO:0000256" key="11">
    <source>
        <dbReference type="RuleBase" id="RU000544"/>
    </source>
</evidence>
<feature type="binding site" evidence="10">
    <location>
        <begin position="168"/>
        <end position="171"/>
    </location>
    <ligand>
        <name>substrate</name>
    </ligand>
</feature>
<keyword evidence="14" id="KW-1185">Reference proteome</keyword>
<dbReference type="RefSeq" id="WP_076346571.1">
    <property type="nucleotide sequence ID" value="NZ_FTOO01000005.1"/>
</dbReference>
<reference evidence="14" key="1">
    <citation type="submission" date="2017-01" db="EMBL/GenBank/DDBJ databases">
        <authorList>
            <person name="Varghese N."/>
            <person name="Submissions S."/>
        </authorList>
    </citation>
    <scope>NUCLEOTIDE SEQUENCE [LARGE SCALE GENOMIC DNA]</scope>
    <source>
        <strain evidence="14">DSM 16176</strain>
    </source>
</reference>
<comment type="catalytic activity">
    <reaction evidence="8 11">
        <text>thymidine + ATP = dTMP + ADP + H(+)</text>
        <dbReference type="Rhea" id="RHEA:19129"/>
        <dbReference type="ChEBI" id="CHEBI:15378"/>
        <dbReference type="ChEBI" id="CHEBI:17748"/>
        <dbReference type="ChEBI" id="CHEBI:30616"/>
        <dbReference type="ChEBI" id="CHEBI:63528"/>
        <dbReference type="ChEBI" id="CHEBI:456216"/>
        <dbReference type="EC" id="2.7.1.21"/>
    </reaction>
</comment>
<evidence type="ECO:0000256" key="10">
    <source>
        <dbReference type="PIRSR" id="PIRSR035805-2"/>
    </source>
</evidence>
<keyword evidence="4 8" id="KW-0808">Transferase</keyword>
<dbReference type="PIRSF" id="PIRSF035805">
    <property type="entry name" value="TK_cell"/>
    <property type="match status" value="1"/>
</dbReference>
<dbReference type="Gene3D" id="3.40.50.300">
    <property type="entry name" value="P-loop containing nucleotide triphosphate hydrolases"/>
    <property type="match status" value="1"/>
</dbReference>
<comment type="similarity">
    <text evidence="1 8 12">Belongs to the thymidine kinase family.</text>
</comment>
<comment type="subcellular location">
    <subcellularLocation>
        <location evidence="8">Cytoplasm</location>
    </subcellularLocation>
</comment>
<dbReference type="AlphaFoldDB" id="A0A1N7MDF6"/>
<evidence type="ECO:0000256" key="9">
    <source>
        <dbReference type="PIRSR" id="PIRSR035805-1"/>
    </source>
</evidence>
<dbReference type="InterPro" id="IPR001267">
    <property type="entry name" value="Thymidine_kinase"/>
</dbReference>
<dbReference type="GO" id="GO:0046104">
    <property type="term" value="P:thymidine metabolic process"/>
    <property type="evidence" value="ECO:0007669"/>
    <property type="project" value="TreeGrafter"/>
</dbReference>
<evidence type="ECO:0000256" key="5">
    <source>
        <dbReference type="ARBA" id="ARBA00022741"/>
    </source>
</evidence>